<proteinExistence type="predicted"/>
<evidence type="ECO:0000256" key="8">
    <source>
        <dbReference type="ARBA" id="ARBA00023134"/>
    </source>
</evidence>
<dbReference type="GeneID" id="111249994"/>
<keyword evidence="4" id="KW-0479">Metal-binding</keyword>
<dbReference type="KEGG" id="vde:111249994"/>
<evidence type="ECO:0000256" key="10">
    <source>
        <dbReference type="ARBA" id="ARBA00023239"/>
    </source>
</evidence>
<dbReference type="NCBIfam" id="TIGR02666">
    <property type="entry name" value="moaA"/>
    <property type="match status" value="1"/>
</dbReference>
<dbReference type="InterPro" id="IPR006638">
    <property type="entry name" value="Elp3/MiaA/NifB-like_rSAM"/>
</dbReference>
<feature type="domain" description="Radical SAM core" evidence="12">
    <location>
        <begin position="90"/>
        <end position="309"/>
    </location>
</feature>
<evidence type="ECO:0000259" key="12">
    <source>
        <dbReference type="PROSITE" id="PS51918"/>
    </source>
</evidence>
<evidence type="ECO:0000256" key="11">
    <source>
        <dbReference type="SAM" id="MobiDB-lite"/>
    </source>
</evidence>
<keyword evidence="2" id="KW-0004">4Fe-4S</keyword>
<dbReference type="OMA" id="MQFLPRQ"/>
<dbReference type="EnsemblMetazoa" id="XM_022804543">
    <property type="protein sequence ID" value="XP_022660278"/>
    <property type="gene ID" value="LOC111249994"/>
</dbReference>
<dbReference type="GO" id="GO:0005525">
    <property type="term" value="F:GTP binding"/>
    <property type="evidence" value="ECO:0007669"/>
    <property type="project" value="UniProtKB-KW"/>
</dbReference>
<evidence type="ECO:0000256" key="1">
    <source>
        <dbReference type="ARBA" id="ARBA00005046"/>
    </source>
</evidence>
<dbReference type="PANTHER" id="PTHR22960">
    <property type="entry name" value="MOLYBDOPTERIN COFACTOR SYNTHESIS PROTEIN A"/>
    <property type="match status" value="1"/>
</dbReference>
<dbReference type="GO" id="GO:0006777">
    <property type="term" value="P:Mo-molybdopterin cofactor biosynthetic process"/>
    <property type="evidence" value="ECO:0007669"/>
    <property type="project" value="UniProtKB-KW"/>
</dbReference>
<dbReference type="FunCoup" id="A0A7M7K1G5">
    <property type="interactions" value="293"/>
</dbReference>
<reference evidence="13" key="1">
    <citation type="submission" date="2021-01" db="UniProtKB">
        <authorList>
            <consortium name="EnsemblMetazoa"/>
        </authorList>
    </citation>
    <scope>IDENTIFICATION</scope>
</reference>
<dbReference type="GO" id="GO:0061799">
    <property type="term" value="F:cyclic pyranopterin monophosphate synthase activity"/>
    <property type="evidence" value="ECO:0007669"/>
    <property type="project" value="TreeGrafter"/>
</dbReference>
<dbReference type="OrthoDB" id="429626at2759"/>
<dbReference type="SFLD" id="SFLDG01383">
    <property type="entry name" value="cyclic_pyranopterin_phosphate"/>
    <property type="match status" value="1"/>
</dbReference>
<dbReference type="InterPro" id="IPR007197">
    <property type="entry name" value="rSAM"/>
</dbReference>
<sequence>MPLSLVGSTFVITTKQTGIVLISASWRVLSRVSCRFISFGGGSTDILKRAQKQTAERECQGTPENAATMPASVDRRENGQPNMAAYLYDNHKRLHNYLRISLTERCSFRCRYCMPKNGISLTPRDKLLTTYELLYLIDIFANLGITAVRLTGGEPLLRKDLVHIIRHIHTNHPQIRKIGLTTNGLALDRNLDSLIQAGLTHVNISLDSLVPTKFEEITRRKGFEKILRAIFNAQQRLPTKVNCVVIRDFNEDEVPAFVEMTKDHDLEVRFIEYMPFDGNRWSFEKLVPQKELEKRIHRSVPDVHPLPLEPHHTAKLFTSPAHRGRWGFISSMSQAFCSSCNRLRLTADGVLKSCLFSAKSDDLSLRDVLRKQYDFQQTTCEDYTEQHISTNISHITRLPGLLGDNLRKLDELLQHKIRTHLRKKHFSHGGSDVTNLHKNDNRPMITIGG</sequence>
<dbReference type="Pfam" id="PF06463">
    <property type="entry name" value="Mob_synth_C"/>
    <property type="match status" value="1"/>
</dbReference>
<comment type="pathway">
    <text evidence="1">Cofactor biosynthesis; molybdopterin biosynthesis.</text>
</comment>
<name>A0A7M7K1G5_VARDE</name>
<dbReference type="InterPro" id="IPR050105">
    <property type="entry name" value="MoCo_biosynth_MoaA/MoaC"/>
</dbReference>
<protein>
    <recommendedName>
        <fullName evidence="12">Radical SAM core domain-containing protein</fullName>
    </recommendedName>
</protein>
<keyword evidence="9" id="KW-0501">Molybdenum cofactor biosynthesis</keyword>
<dbReference type="PANTHER" id="PTHR22960:SF0">
    <property type="entry name" value="MOLYBDENUM COFACTOR BIOSYNTHESIS PROTEIN 1"/>
    <property type="match status" value="1"/>
</dbReference>
<keyword evidence="14" id="KW-1185">Reference proteome</keyword>
<evidence type="ECO:0000313" key="14">
    <source>
        <dbReference type="Proteomes" id="UP000594260"/>
    </source>
</evidence>
<evidence type="ECO:0000256" key="7">
    <source>
        <dbReference type="ARBA" id="ARBA00023014"/>
    </source>
</evidence>
<evidence type="ECO:0000256" key="6">
    <source>
        <dbReference type="ARBA" id="ARBA00023004"/>
    </source>
</evidence>
<feature type="region of interest" description="Disordered" evidence="11">
    <location>
        <begin position="424"/>
        <end position="449"/>
    </location>
</feature>
<dbReference type="RefSeq" id="XP_022660278.1">
    <property type="nucleotide sequence ID" value="XM_022804543.1"/>
</dbReference>
<evidence type="ECO:0000313" key="13">
    <source>
        <dbReference type="EnsemblMetazoa" id="XP_022660278"/>
    </source>
</evidence>
<keyword evidence="6" id="KW-0408">Iron</keyword>
<dbReference type="Gene3D" id="3.20.20.70">
    <property type="entry name" value="Aldolase class I"/>
    <property type="match status" value="1"/>
</dbReference>
<evidence type="ECO:0000256" key="2">
    <source>
        <dbReference type="ARBA" id="ARBA00022485"/>
    </source>
</evidence>
<accession>A0A7M7K1G5</accession>
<dbReference type="InterPro" id="IPR013483">
    <property type="entry name" value="MoaA"/>
</dbReference>
<evidence type="ECO:0000256" key="5">
    <source>
        <dbReference type="ARBA" id="ARBA00022741"/>
    </source>
</evidence>
<dbReference type="GO" id="GO:0046872">
    <property type="term" value="F:metal ion binding"/>
    <property type="evidence" value="ECO:0007669"/>
    <property type="project" value="UniProtKB-KW"/>
</dbReference>
<organism evidence="13 14">
    <name type="scientific">Varroa destructor</name>
    <name type="common">Honeybee mite</name>
    <dbReference type="NCBI Taxonomy" id="109461"/>
    <lineage>
        <taxon>Eukaryota</taxon>
        <taxon>Metazoa</taxon>
        <taxon>Ecdysozoa</taxon>
        <taxon>Arthropoda</taxon>
        <taxon>Chelicerata</taxon>
        <taxon>Arachnida</taxon>
        <taxon>Acari</taxon>
        <taxon>Parasitiformes</taxon>
        <taxon>Mesostigmata</taxon>
        <taxon>Gamasina</taxon>
        <taxon>Dermanyssoidea</taxon>
        <taxon>Varroidae</taxon>
        <taxon>Varroa</taxon>
    </lineage>
</organism>
<keyword evidence="8" id="KW-0342">GTP-binding</keyword>
<dbReference type="InterPro" id="IPR013785">
    <property type="entry name" value="Aldolase_TIM"/>
</dbReference>
<evidence type="ECO:0000256" key="3">
    <source>
        <dbReference type="ARBA" id="ARBA00022691"/>
    </source>
</evidence>
<evidence type="ECO:0000256" key="9">
    <source>
        <dbReference type="ARBA" id="ARBA00023150"/>
    </source>
</evidence>
<dbReference type="CDD" id="cd21117">
    <property type="entry name" value="Twitch_MoaA"/>
    <property type="match status" value="1"/>
</dbReference>
<dbReference type="GO" id="GO:0061798">
    <property type="term" value="F:GTP 3',8'-cyclase activity"/>
    <property type="evidence" value="ECO:0007669"/>
    <property type="project" value="TreeGrafter"/>
</dbReference>
<dbReference type="InterPro" id="IPR040064">
    <property type="entry name" value="MoaA-like"/>
</dbReference>
<keyword evidence="5" id="KW-0547">Nucleotide-binding</keyword>
<dbReference type="PROSITE" id="PS51918">
    <property type="entry name" value="RADICAL_SAM"/>
    <property type="match status" value="1"/>
</dbReference>
<dbReference type="AlphaFoldDB" id="A0A7M7K1G5"/>
<keyword evidence="3" id="KW-0949">S-adenosyl-L-methionine</keyword>
<dbReference type="Proteomes" id="UP000594260">
    <property type="component" value="Unplaced"/>
</dbReference>
<keyword evidence="10" id="KW-0456">Lyase</keyword>
<dbReference type="GO" id="GO:0051539">
    <property type="term" value="F:4 iron, 4 sulfur cluster binding"/>
    <property type="evidence" value="ECO:0007669"/>
    <property type="project" value="UniProtKB-KW"/>
</dbReference>
<evidence type="ECO:0000256" key="4">
    <source>
        <dbReference type="ARBA" id="ARBA00022723"/>
    </source>
</evidence>
<dbReference type="InterPro" id="IPR058240">
    <property type="entry name" value="rSAM_sf"/>
</dbReference>
<dbReference type="CDD" id="cd01335">
    <property type="entry name" value="Radical_SAM"/>
    <property type="match status" value="1"/>
</dbReference>
<dbReference type="SFLD" id="SFLDG01386">
    <property type="entry name" value="main_SPASM_domain-containing"/>
    <property type="match status" value="1"/>
</dbReference>
<dbReference type="Pfam" id="PF04055">
    <property type="entry name" value="Radical_SAM"/>
    <property type="match status" value="1"/>
</dbReference>
<dbReference type="InParanoid" id="A0A7M7K1G5"/>
<dbReference type="SFLD" id="SFLDG01067">
    <property type="entry name" value="SPASM/twitch_domain_containing"/>
    <property type="match status" value="1"/>
</dbReference>
<keyword evidence="7" id="KW-0411">Iron-sulfur</keyword>
<dbReference type="SMART" id="SM00729">
    <property type="entry name" value="Elp3"/>
    <property type="match status" value="1"/>
</dbReference>
<dbReference type="SUPFAM" id="SSF102114">
    <property type="entry name" value="Radical SAM enzymes"/>
    <property type="match status" value="1"/>
</dbReference>
<dbReference type="InterPro" id="IPR010505">
    <property type="entry name" value="MoaA_twitch"/>
</dbReference>
<dbReference type="SFLD" id="SFLDS00029">
    <property type="entry name" value="Radical_SAM"/>
    <property type="match status" value="1"/>
</dbReference>